<accession>A0A2Z6M358</accession>
<dbReference type="PANTHER" id="PTHR33116">
    <property type="entry name" value="REVERSE TRANSCRIPTASE ZINC-BINDING DOMAIN-CONTAINING PROTEIN-RELATED-RELATED"/>
    <property type="match status" value="1"/>
</dbReference>
<dbReference type="AlphaFoldDB" id="A0A2Z6M358"/>
<dbReference type="Proteomes" id="UP000242715">
    <property type="component" value="Unassembled WGS sequence"/>
</dbReference>
<name>A0A2Z6M358_TRISU</name>
<dbReference type="InterPro" id="IPR026960">
    <property type="entry name" value="RVT-Znf"/>
</dbReference>
<keyword evidence="3" id="KW-1185">Reference proteome</keyword>
<evidence type="ECO:0000259" key="1">
    <source>
        <dbReference type="Pfam" id="PF13966"/>
    </source>
</evidence>
<organism evidence="2 3">
    <name type="scientific">Trifolium subterraneum</name>
    <name type="common">Subterranean clover</name>
    <dbReference type="NCBI Taxonomy" id="3900"/>
    <lineage>
        <taxon>Eukaryota</taxon>
        <taxon>Viridiplantae</taxon>
        <taxon>Streptophyta</taxon>
        <taxon>Embryophyta</taxon>
        <taxon>Tracheophyta</taxon>
        <taxon>Spermatophyta</taxon>
        <taxon>Magnoliopsida</taxon>
        <taxon>eudicotyledons</taxon>
        <taxon>Gunneridae</taxon>
        <taxon>Pentapetalae</taxon>
        <taxon>rosids</taxon>
        <taxon>fabids</taxon>
        <taxon>Fabales</taxon>
        <taxon>Fabaceae</taxon>
        <taxon>Papilionoideae</taxon>
        <taxon>50 kb inversion clade</taxon>
        <taxon>NPAAA clade</taxon>
        <taxon>Hologalegina</taxon>
        <taxon>IRL clade</taxon>
        <taxon>Trifolieae</taxon>
        <taxon>Trifolium</taxon>
    </lineage>
</organism>
<dbReference type="Pfam" id="PF13966">
    <property type="entry name" value="zf-RVT"/>
    <property type="match status" value="1"/>
</dbReference>
<proteinExistence type="predicted"/>
<dbReference type="EMBL" id="DF973337">
    <property type="protein sequence ID" value="GAU26541.1"/>
    <property type="molecule type" value="Genomic_DNA"/>
</dbReference>
<evidence type="ECO:0000313" key="2">
    <source>
        <dbReference type="EMBL" id="GAU26541.1"/>
    </source>
</evidence>
<dbReference type="OrthoDB" id="1743609at2759"/>
<sequence length="435" mass="48689">MRKAVALNLFKGFSIGMNSVVISHHQYADDTLCIGEVLVKNLWALKAILRGFELSSGLKINFWKSGLMGANVSPTFLTMASTFLNCRLGTIPFTYVGPPIGANPKSGSTWKPGTSFGPSPEEVVLLAGGNKIKWVKWSVVCKTKRMGGLGVRDVRLVNLSLLAKWRWRLLLPGSSLWKEVLVAKYGGIEQKLASGVGGWKGGKWKIYSLLDVKLDWDLFQWEEDLVTWLREILEPVALSLVEDSWSWRPDPEGKFSVNSAYLLLVEELWLGEELEEEVALVFDQIWDSPAPSKVIAFSWQLLYDRISTRRNLEARGLLGLDMPWKCVGCVGRVETSTHLFLHCPSAMMVWYDVFRWLGVVLVIPPSMLLLFEARNNALFANGIFNPKVIVEEIKVLSWKWCLARTKLSPCIFMNGLVTQESVFFGDLAGGCAIGV</sequence>
<protein>
    <recommendedName>
        <fullName evidence="1">Reverse transcriptase zinc-binding domain-containing protein</fullName>
    </recommendedName>
</protein>
<gene>
    <name evidence="2" type="ORF">TSUD_361750</name>
</gene>
<evidence type="ECO:0000313" key="3">
    <source>
        <dbReference type="Proteomes" id="UP000242715"/>
    </source>
</evidence>
<dbReference type="PANTHER" id="PTHR33116:SF78">
    <property type="entry name" value="OS12G0587133 PROTEIN"/>
    <property type="match status" value="1"/>
</dbReference>
<feature type="domain" description="Reverse transcriptase zinc-binding" evidence="1">
    <location>
        <begin position="255"/>
        <end position="350"/>
    </location>
</feature>
<reference evidence="3" key="1">
    <citation type="journal article" date="2017" name="Front. Plant Sci.">
        <title>Climate Clever Clovers: New Paradigm to Reduce the Environmental Footprint of Ruminants by Breeding Low Methanogenic Forages Utilizing Haplotype Variation.</title>
        <authorList>
            <person name="Kaur P."/>
            <person name="Appels R."/>
            <person name="Bayer P.E."/>
            <person name="Keeble-Gagnere G."/>
            <person name="Wang J."/>
            <person name="Hirakawa H."/>
            <person name="Shirasawa K."/>
            <person name="Vercoe P."/>
            <person name="Stefanova K."/>
            <person name="Durmic Z."/>
            <person name="Nichols P."/>
            <person name="Revell C."/>
            <person name="Isobe S.N."/>
            <person name="Edwards D."/>
            <person name="Erskine W."/>
        </authorList>
    </citation>
    <scope>NUCLEOTIDE SEQUENCE [LARGE SCALE GENOMIC DNA]</scope>
    <source>
        <strain evidence="3">cv. Daliak</strain>
    </source>
</reference>